<gene>
    <name evidence="2 3" type="primary">sspI</name>
    <name evidence="3" type="ORF">FPZ45_15025</name>
</gene>
<name>A0A559JFG3_9BACL</name>
<sequence>MEIDLRQAIVNRVQGKNEDELSEIIEGSIHTEDMALPGLGVLFEMIWQNSTEAARKKMISVLRKQLPPTQA</sequence>
<dbReference type="HAMAP" id="MF_00669">
    <property type="entry name" value="SspI"/>
    <property type="match status" value="1"/>
</dbReference>
<comment type="subcellular location">
    <subcellularLocation>
        <location evidence="2">Spore core</location>
    </subcellularLocation>
</comment>
<evidence type="ECO:0000256" key="1">
    <source>
        <dbReference type="ARBA" id="ARBA00022969"/>
    </source>
</evidence>
<keyword evidence="4" id="KW-1185">Reference proteome</keyword>
<dbReference type="InterPro" id="IPR017525">
    <property type="entry name" value="SspI"/>
</dbReference>
<dbReference type="NCBIfam" id="TIGR03092">
    <property type="entry name" value="SASP_sspI"/>
    <property type="match status" value="1"/>
</dbReference>
<evidence type="ECO:0000256" key="2">
    <source>
        <dbReference type="HAMAP-Rule" id="MF_00669"/>
    </source>
</evidence>
<evidence type="ECO:0000313" key="3">
    <source>
        <dbReference type="EMBL" id="TVX98621.1"/>
    </source>
</evidence>
<comment type="similarity">
    <text evidence="2">Belongs to the SspI family.</text>
</comment>
<keyword evidence="1 2" id="KW-0749">Sporulation</keyword>
<proteinExistence type="evidence at transcript level"/>
<dbReference type="Pfam" id="PF14098">
    <property type="entry name" value="SSPI"/>
    <property type="match status" value="1"/>
</dbReference>
<dbReference type="RefSeq" id="WP_144703317.1">
    <property type="nucleotide sequence ID" value="NZ_VNJJ01000008.1"/>
</dbReference>
<dbReference type="GO" id="GO:0030435">
    <property type="term" value="P:sporulation resulting in formation of a cellular spore"/>
    <property type="evidence" value="ECO:0007669"/>
    <property type="project" value="UniProtKB-KW"/>
</dbReference>
<dbReference type="OrthoDB" id="2453696at2"/>
<dbReference type="AlphaFoldDB" id="A0A559JFG3"/>
<dbReference type="Proteomes" id="UP000316330">
    <property type="component" value="Unassembled WGS sequence"/>
</dbReference>
<reference evidence="3 4" key="1">
    <citation type="submission" date="2019-07" db="EMBL/GenBank/DDBJ databases">
        <authorList>
            <person name="Kim J."/>
        </authorList>
    </citation>
    <scope>NUCLEOTIDE SEQUENCE [LARGE SCALE GENOMIC DNA]</scope>
    <source>
        <strain evidence="3 4">G13</strain>
    </source>
</reference>
<evidence type="ECO:0000313" key="4">
    <source>
        <dbReference type="Proteomes" id="UP000316330"/>
    </source>
</evidence>
<comment type="induction">
    <text evidence="2">Expressed only in the forespore compartment of sporulating cells.</text>
</comment>
<dbReference type="EMBL" id="VNJJ01000008">
    <property type="protein sequence ID" value="TVX98621.1"/>
    <property type="molecule type" value="Genomic_DNA"/>
</dbReference>
<organism evidence="3 4">
    <name type="scientific">Cohnella terricola</name>
    <dbReference type="NCBI Taxonomy" id="1289167"/>
    <lineage>
        <taxon>Bacteria</taxon>
        <taxon>Bacillati</taxon>
        <taxon>Bacillota</taxon>
        <taxon>Bacilli</taxon>
        <taxon>Bacillales</taxon>
        <taxon>Paenibacillaceae</taxon>
        <taxon>Cohnella</taxon>
    </lineage>
</organism>
<protein>
    <recommendedName>
        <fullName evidence="2">Small, acid-soluble spore protein I</fullName>
        <shortName evidence="2">SASP I</shortName>
    </recommendedName>
</protein>
<accession>A0A559JFG3</accession>
<dbReference type="GO" id="GO:0030436">
    <property type="term" value="P:asexual sporulation"/>
    <property type="evidence" value="ECO:0007669"/>
    <property type="project" value="UniProtKB-UniRule"/>
</dbReference>
<comment type="caution">
    <text evidence="3">The sequence shown here is derived from an EMBL/GenBank/DDBJ whole genome shotgun (WGS) entry which is preliminary data.</text>
</comment>